<organism evidence="1 2">
    <name type="scientific">Fusarium solani subsp. cucurbitae</name>
    <name type="common">Neocosmosporum cucurbitae</name>
    <dbReference type="NCBI Taxonomy" id="2747967"/>
    <lineage>
        <taxon>Eukaryota</taxon>
        <taxon>Fungi</taxon>
        <taxon>Dikarya</taxon>
        <taxon>Ascomycota</taxon>
        <taxon>Pezizomycotina</taxon>
        <taxon>Sordariomycetes</taxon>
        <taxon>Hypocreomycetidae</taxon>
        <taxon>Hypocreales</taxon>
        <taxon>Nectriaceae</taxon>
        <taxon>Fusarium</taxon>
        <taxon>Fusarium solani species complex</taxon>
    </lineage>
</organism>
<reference evidence="1" key="1">
    <citation type="submission" date="2021-11" db="EMBL/GenBank/DDBJ databases">
        <title>Fusarium solani-melongenae Genome sequencing and assembly.</title>
        <authorList>
            <person name="Xie S."/>
            <person name="Huang L."/>
            <person name="Zhang X."/>
        </authorList>
    </citation>
    <scope>NUCLEOTIDE SEQUENCE</scope>
    <source>
        <strain evidence="1">CRI 24-3</strain>
    </source>
</reference>
<protein>
    <submittedName>
        <fullName evidence="1">Uncharacterized protein</fullName>
    </submittedName>
</protein>
<evidence type="ECO:0000313" key="1">
    <source>
        <dbReference type="EMBL" id="UPK90862.1"/>
    </source>
</evidence>
<name>A0ACD3YPI2_FUSSC</name>
<accession>A0ACD3YPI2</accession>
<evidence type="ECO:0000313" key="2">
    <source>
        <dbReference type="Proteomes" id="UP000830768"/>
    </source>
</evidence>
<dbReference type="Proteomes" id="UP000830768">
    <property type="component" value="Chromosome 2"/>
</dbReference>
<keyword evidence="2" id="KW-1185">Reference proteome</keyword>
<proteinExistence type="predicted"/>
<sequence>MGDPLSLAASIAGLISLADVTFKYVYKFAKSAKDAKDEAQTLSDQVNELARVLRVLEALTESLEADGYGFDPTLRNHYLGHCQKTLEKVQKRVSKALDSFNSGSRPRSLGRQLKWPFSTSETTALLNEISSHKATINLALSADSMRKLQLSLSKTGELSKQVTTIAETVKRIEINTLIEVDRKKQQILDFFMAVNPQANLETSVKLRHALTGLWLTESPAFEHWLHTSGSRLWLTGIPGAGKTVLAGSVIQEALTRSHDAPGTGAAFFFCDYKNPSTWKTTNILGAIASQLARQKEDAFAILSEYYDELHPPRGLPRTPDSDELRARISQMSEHFGQTLMVVDGLDECGDETEDVVDMLRQVADYSERVSMAVFSRDHFNIRIRLDEDFEVVHIAAHTEDVRMFVGAELENRIKTRRLQLNDTSIKSEIADILVNRAKGMFRWVVCQLDYLCDCAHDEERREALEKLPPDLPESYRRLLERISRASDTVQSMVHMCLSFIAFAEPGLTILQLRQAVSTPSTLGATLTERNMVTEEEILRRCSSLIRKSQDGNRLEFAHFTVQEFLENRTALGDSPGIDRYLISKQSSNLLLATQCLRFLQLSNFETELIEGDTKHHLNGDDLIRERNEHYPFYPYSATFWMSLTRNGLDDPTLFNLANSLFHPSKTLQFTSWSRELVSTFMDYDGRKPAGFRAGFRRGRILTVTSESQNVAWNQRVLDAGFRPLHMAAVLNIPEICSCLVSQGVPVNSRWGNIRPIDLAFASVIVFDEDFAASFGSYDFNPLTDFLPMSRRRNLTIESLIQQGARPSNDLLGTKGYSTFSITAKIALILGDVTPISYLLSLGVVPDERELSFCSSCFCQMNPINAEAKSSMLSLLRYLASETVCKDGWAKQLCSVVSHWCAEVRLSSSERDALFDIELLTAGGILPSRLIQALANDDVELVKRYLATSEIDVVECRHEGGTLLHLAARNDACDVFEFLIAAGCDPYCEDADGNLPIHVHHSKSGIRFYETLKRLGISLSNIDSKGMTAWHYLAQARNIDNQLFSKLIQLDRDGTARALQTRTVAGETLLSIVLRPKRRDIISDTKSWDSSEEEDLEEDLEKEDDEYSQSNESDTMSSSSVPSSSVPSSSVPSSSVPSSSVPSSSVPSSSVPSSSVPSSSVPSSSVLSEDSSSGSSTTNSSTILSRYRHDMKREKDKRERAFFSLLDICSELPDFWSNYGPVMGAVASLGSGNVVCRLVEVGAEFELAVEGTRTPLHELSPLMPLQGAQILRDAYHYSVEYRFQGQLPVEMYIMNVLREELAPNAKIIKILAPSGVPRSQDAEGGTLWKSFSRLGRRMVLTKLIDNVVMTMLGLGPMRAQKTTTELYVIAVDTVREMLRQTQYWVSARDSSSVHRFLKMAMRNGDLKMVRLLLEHEVDIHHWANGTSPIEEACWLSFHGKARHKKPMLQLLVDYCKSDKLNHVSPKDGLGLLHRLALRSGTTNTVWLMESLIQRGANVNALTRDEQGMSVLAFHLEERSLECVELLLKQGADPYLGGRPESPTALSIAVGADNVEFLRQAQTLSITDWGKSMDVVVRRFCLKEANTLHLASAEGSLACMRFLLGDNLIKIEDSRSREGWTPLHVSAYLGFAEITELLLSKGFHVMAENIHGQTPLHLAVFGARVSVAKLLRKHGAFEALNNIGERPRDLAYKRNLAEFVQFFQNWQDEVGRDRGPSSQKQDRRLAAAIGRAIQADDKKYCQNTVSNGCPIDVILPYSGATPLMLALRLNRPEIAEWFLHMKASPLKSAENRDWNSASIIEAAAAKPMSNPLLSAVVYSYYNCGGNLVSGSDFPLHHAALYDNARGIEIILQAWEKLESAAQLPYPDSTCRQILQTIVNRQLQVKFPFTNASGHRKVSRMVTALHVASWQGNKVAASILVEHGADVDCVDSNGWTPLIYARTVGMVEHLITLGASLAMACRTNPFSWLMSWSGTEEPHLGLISKLPRQLILDPHHPVICESMSVTPRGLTALRQLGCDLTLEDGCGRSLMHCIICEHETLQPVLVDGLGLSGTSPFPWHLDWYPFGEMAFLTTRFRHFQRRVPRETFQTILNLEPQRGWSPLCRAAALNFVNVMENCLEMGARVDYEGCSLGSALMLASACGSLEAVKLLVRRGASVCYFGKNGVTSCLALAGTEAIRAWLLSGRFMDQQRITAFGRG</sequence>
<gene>
    <name evidence="1" type="ORF">LCI18_001797</name>
</gene>
<dbReference type="EMBL" id="CP090031">
    <property type="protein sequence ID" value="UPK90862.1"/>
    <property type="molecule type" value="Genomic_DNA"/>
</dbReference>